<protein>
    <submittedName>
        <fullName evidence="1">(Mediterranean fruit fly) hypothetical protein</fullName>
    </submittedName>
</protein>
<dbReference type="AlphaFoldDB" id="A0A811VF93"/>
<comment type="caution">
    <text evidence="1">The sequence shown here is derived from an EMBL/GenBank/DDBJ whole genome shotgun (WGS) entry which is preliminary data.</text>
</comment>
<dbReference type="Proteomes" id="UP000606786">
    <property type="component" value="Unassembled WGS sequence"/>
</dbReference>
<organism evidence="1 2">
    <name type="scientific">Ceratitis capitata</name>
    <name type="common">Mediterranean fruit fly</name>
    <name type="synonym">Tephritis capitata</name>
    <dbReference type="NCBI Taxonomy" id="7213"/>
    <lineage>
        <taxon>Eukaryota</taxon>
        <taxon>Metazoa</taxon>
        <taxon>Ecdysozoa</taxon>
        <taxon>Arthropoda</taxon>
        <taxon>Hexapoda</taxon>
        <taxon>Insecta</taxon>
        <taxon>Pterygota</taxon>
        <taxon>Neoptera</taxon>
        <taxon>Endopterygota</taxon>
        <taxon>Diptera</taxon>
        <taxon>Brachycera</taxon>
        <taxon>Muscomorpha</taxon>
        <taxon>Tephritoidea</taxon>
        <taxon>Tephritidae</taxon>
        <taxon>Ceratitis</taxon>
        <taxon>Ceratitis</taxon>
    </lineage>
</organism>
<dbReference type="EMBL" id="CAJHJT010000056">
    <property type="protein sequence ID" value="CAD7014998.1"/>
    <property type="molecule type" value="Genomic_DNA"/>
</dbReference>
<proteinExistence type="predicted"/>
<accession>A0A811VF93</accession>
<gene>
    <name evidence="1" type="ORF">CCAP1982_LOCUS22955</name>
</gene>
<reference evidence="1" key="1">
    <citation type="submission" date="2020-11" db="EMBL/GenBank/DDBJ databases">
        <authorList>
            <person name="Whitehead M."/>
        </authorList>
    </citation>
    <scope>NUCLEOTIDE SEQUENCE</scope>
    <source>
        <strain evidence="1">EGII</strain>
    </source>
</reference>
<keyword evidence="2" id="KW-1185">Reference proteome</keyword>
<feature type="non-terminal residue" evidence="1">
    <location>
        <position position="1"/>
    </location>
</feature>
<evidence type="ECO:0000313" key="2">
    <source>
        <dbReference type="Proteomes" id="UP000606786"/>
    </source>
</evidence>
<feature type="non-terminal residue" evidence="1">
    <location>
        <position position="56"/>
    </location>
</feature>
<name>A0A811VF93_CERCA</name>
<sequence>SHDSTRDGANVQGSHQVSVNTIEITVAGTAVKSVMRLKTLSAVSAKDFELDMQENR</sequence>
<evidence type="ECO:0000313" key="1">
    <source>
        <dbReference type="EMBL" id="CAD7014998.1"/>
    </source>
</evidence>